<dbReference type="KEGG" id="nay:HYG81_15055"/>
<reference evidence="1 2" key="1">
    <citation type="submission" date="2020-07" db="EMBL/GenBank/DDBJ databases">
        <title>Natrinema (YPL30) sp. nov. and Haloterrigena xxxxxx (YPL8) sp. nov., isolated from a salt mine.</title>
        <authorList>
            <person name="Cui H."/>
        </authorList>
    </citation>
    <scope>NUCLEOTIDE SEQUENCE [LARGE SCALE GENOMIC DNA]</scope>
    <source>
        <strain evidence="1 2">YPL13</strain>
    </source>
</reference>
<accession>A0A7D6CMX8</accession>
<evidence type="ECO:0000313" key="2">
    <source>
        <dbReference type="Proteomes" id="UP000510869"/>
    </source>
</evidence>
<protein>
    <submittedName>
        <fullName evidence="1">Uncharacterized protein</fullName>
    </submittedName>
</protein>
<name>A0A7D6CMX8_9EURY</name>
<proteinExistence type="predicted"/>
<dbReference type="EMBL" id="CP059154">
    <property type="protein sequence ID" value="QLK25392.1"/>
    <property type="molecule type" value="Genomic_DNA"/>
</dbReference>
<organism evidence="1 2">
    <name type="scientific">Natrinema zhouii</name>
    <dbReference type="NCBI Taxonomy" id="1710539"/>
    <lineage>
        <taxon>Archaea</taxon>
        <taxon>Methanobacteriati</taxon>
        <taxon>Methanobacteriota</taxon>
        <taxon>Stenosarchaea group</taxon>
        <taxon>Halobacteria</taxon>
        <taxon>Halobacteriales</taxon>
        <taxon>Natrialbaceae</taxon>
        <taxon>Natrinema</taxon>
    </lineage>
</organism>
<keyword evidence="2" id="KW-1185">Reference proteome</keyword>
<gene>
    <name evidence="1" type="ORF">HYG81_15055</name>
</gene>
<dbReference type="Proteomes" id="UP000510869">
    <property type="component" value="Chromosome"/>
</dbReference>
<dbReference type="AlphaFoldDB" id="A0A7D6CMX8"/>
<dbReference type="GeneID" id="56144550"/>
<sequence length="62" mass="6388">MPASPLTSFVAAVGTDLWAGDRFGFASDLTLVLEILLSPLFAGIRDAGLKFAPIDNLPAGVA</sequence>
<evidence type="ECO:0000313" key="1">
    <source>
        <dbReference type="EMBL" id="QLK25392.1"/>
    </source>
</evidence>
<dbReference type="RefSeq" id="WP_180840581.1">
    <property type="nucleotide sequence ID" value="NZ_CP059154.1"/>
</dbReference>